<dbReference type="EMBL" id="DXIJ01000040">
    <property type="protein sequence ID" value="HIV85568.1"/>
    <property type="molecule type" value="Genomic_DNA"/>
</dbReference>
<dbReference type="Proteomes" id="UP000824162">
    <property type="component" value="Unassembled WGS sequence"/>
</dbReference>
<dbReference type="Pfam" id="PF00072">
    <property type="entry name" value="Response_reg"/>
    <property type="match status" value="1"/>
</dbReference>
<organism evidence="10 11">
    <name type="scientific">Candidatus Monoglobus merdigallinarum</name>
    <dbReference type="NCBI Taxonomy" id="2838698"/>
    <lineage>
        <taxon>Bacteria</taxon>
        <taxon>Bacillati</taxon>
        <taxon>Bacillota</taxon>
        <taxon>Clostridia</taxon>
        <taxon>Monoglobales</taxon>
        <taxon>Monoglobaceae</taxon>
        <taxon>Monoglobus</taxon>
    </lineage>
</organism>
<feature type="DNA-binding region" description="OmpR/PhoB-type" evidence="7">
    <location>
        <begin position="132"/>
        <end position="231"/>
    </location>
</feature>
<evidence type="ECO:0000256" key="4">
    <source>
        <dbReference type="ARBA" id="ARBA00023163"/>
    </source>
</evidence>
<dbReference type="SMART" id="SM00448">
    <property type="entry name" value="REC"/>
    <property type="match status" value="1"/>
</dbReference>
<dbReference type="InterPro" id="IPR001789">
    <property type="entry name" value="Sig_transdc_resp-reg_receiver"/>
</dbReference>
<dbReference type="CDD" id="cd17574">
    <property type="entry name" value="REC_OmpR"/>
    <property type="match status" value="1"/>
</dbReference>
<dbReference type="PROSITE" id="PS51755">
    <property type="entry name" value="OMPR_PHOB"/>
    <property type="match status" value="1"/>
</dbReference>
<dbReference type="GO" id="GO:0032993">
    <property type="term" value="C:protein-DNA complex"/>
    <property type="evidence" value="ECO:0007669"/>
    <property type="project" value="TreeGrafter"/>
</dbReference>
<evidence type="ECO:0000256" key="1">
    <source>
        <dbReference type="ARBA" id="ARBA00018672"/>
    </source>
</evidence>
<dbReference type="InterPro" id="IPR039420">
    <property type="entry name" value="WalR-like"/>
</dbReference>
<dbReference type="Pfam" id="PF00486">
    <property type="entry name" value="Trans_reg_C"/>
    <property type="match status" value="1"/>
</dbReference>
<dbReference type="PANTHER" id="PTHR48111">
    <property type="entry name" value="REGULATOR OF RPOS"/>
    <property type="match status" value="1"/>
</dbReference>
<evidence type="ECO:0000256" key="2">
    <source>
        <dbReference type="ARBA" id="ARBA00023015"/>
    </source>
</evidence>
<dbReference type="PROSITE" id="PS50110">
    <property type="entry name" value="RESPONSE_REGULATORY"/>
    <property type="match status" value="1"/>
</dbReference>
<dbReference type="Gene3D" id="3.40.50.2300">
    <property type="match status" value="1"/>
</dbReference>
<evidence type="ECO:0000313" key="10">
    <source>
        <dbReference type="EMBL" id="HIV85568.1"/>
    </source>
</evidence>
<comment type="caution">
    <text evidence="10">The sequence shown here is derived from an EMBL/GenBank/DDBJ whole genome shotgun (WGS) entry which is preliminary data.</text>
</comment>
<dbReference type="InterPro" id="IPR036388">
    <property type="entry name" value="WH-like_DNA-bd_sf"/>
</dbReference>
<name>A0A9D1PQI0_9FIRM</name>
<protein>
    <recommendedName>
        <fullName evidence="1">Stage 0 sporulation protein A homolog</fullName>
    </recommendedName>
</protein>
<reference evidence="10" key="1">
    <citation type="journal article" date="2021" name="PeerJ">
        <title>Extensive microbial diversity within the chicken gut microbiome revealed by metagenomics and culture.</title>
        <authorList>
            <person name="Gilroy R."/>
            <person name="Ravi A."/>
            <person name="Getino M."/>
            <person name="Pursley I."/>
            <person name="Horton D.L."/>
            <person name="Alikhan N.F."/>
            <person name="Baker D."/>
            <person name="Gharbi K."/>
            <person name="Hall N."/>
            <person name="Watson M."/>
            <person name="Adriaenssens E.M."/>
            <person name="Foster-Nyarko E."/>
            <person name="Jarju S."/>
            <person name="Secka A."/>
            <person name="Antonio M."/>
            <person name="Oren A."/>
            <person name="Chaudhuri R.R."/>
            <person name="La Ragione R."/>
            <person name="Hildebrand F."/>
            <person name="Pallen M.J."/>
        </authorList>
    </citation>
    <scope>NUCLEOTIDE SEQUENCE</scope>
    <source>
        <strain evidence="10">5790</strain>
    </source>
</reference>
<evidence type="ECO:0000259" key="9">
    <source>
        <dbReference type="PROSITE" id="PS51755"/>
    </source>
</evidence>
<evidence type="ECO:0000256" key="7">
    <source>
        <dbReference type="PROSITE-ProRule" id="PRU01091"/>
    </source>
</evidence>
<evidence type="ECO:0000256" key="6">
    <source>
        <dbReference type="PROSITE-ProRule" id="PRU00169"/>
    </source>
</evidence>
<feature type="modified residue" description="4-aspartylphosphate" evidence="6">
    <location>
        <position position="58"/>
    </location>
</feature>
<dbReference type="SMART" id="SM00862">
    <property type="entry name" value="Trans_reg_C"/>
    <property type="match status" value="1"/>
</dbReference>
<dbReference type="GO" id="GO:0000156">
    <property type="term" value="F:phosphorelay response regulator activity"/>
    <property type="evidence" value="ECO:0007669"/>
    <property type="project" value="TreeGrafter"/>
</dbReference>
<feature type="domain" description="OmpR/PhoB-type" evidence="9">
    <location>
        <begin position="132"/>
        <end position="231"/>
    </location>
</feature>
<dbReference type="Gene3D" id="1.10.10.10">
    <property type="entry name" value="Winged helix-like DNA-binding domain superfamily/Winged helix DNA-binding domain"/>
    <property type="match status" value="1"/>
</dbReference>
<dbReference type="CDD" id="cd00383">
    <property type="entry name" value="trans_reg_C"/>
    <property type="match status" value="1"/>
</dbReference>
<reference evidence="10" key="2">
    <citation type="submission" date="2021-04" db="EMBL/GenBank/DDBJ databases">
        <authorList>
            <person name="Gilroy R."/>
        </authorList>
    </citation>
    <scope>NUCLEOTIDE SEQUENCE</scope>
    <source>
        <strain evidence="10">5790</strain>
    </source>
</reference>
<dbReference type="InterPro" id="IPR011006">
    <property type="entry name" value="CheY-like_superfamily"/>
</dbReference>
<dbReference type="SUPFAM" id="SSF52172">
    <property type="entry name" value="CheY-like"/>
    <property type="match status" value="1"/>
</dbReference>
<dbReference type="Gene3D" id="6.10.250.690">
    <property type="match status" value="1"/>
</dbReference>
<dbReference type="GO" id="GO:0000976">
    <property type="term" value="F:transcription cis-regulatory region binding"/>
    <property type="evidence" value="ECO:0007669"/>
    <property type="project" value="TreeGrafter"/>
</dbReference>
<sequence length="234" mass="26607">MQELLNKKILAVDDEPELLKMIENSLFSEGFYNVYTARNLKSALETARQQPIALYLLDINLPDGNGFMLYEQIRTFSQAPVIFLTARDKDDDKIRGLGLGADDYIVKPFLTKELILRIKALLRRTYGIEKTVSGFNASGRYISFDNAAVISDGKTTPLTAKELILIKKLWENKNRIVTNDALCLAAWGEYYFGHENNLMVHIRHLRQKIENNPSSPQHLITVKGLGYKLVVSDE</sequence>
<gene>
    <name evidence="10" type="ORF">H9900_02025</name>
</gene>
<keyword evidence="4" id="KW-0804">Transcription</keyword>
<keyword evidence="2" id="KW-0805">Transcription regulation</keyword>
<dbReference type="InterPro" id="IPR001867">
    <property type="entry name" value="OmpR/PhoB-type_DNA-bd"/>
</dbReference>
<evidence type="ECO:0000256" key="3">
    <source>
        <dbReference type="ARBA" id="ARBA00023125"/>
    </source>
</evidence>
<proteinExistence type="predicted"/>
<keyword evidence="6" id="KW-0597">Phosphoprotein</keyword>
<dbReference type="GO" id="GO:0006355">
    <property type="term" value="P:regulation of DNA-templated transcription"/>
    <property type="evidence" value="ECO:0007669"/>
    <property type="project" value="InterPro"/>
</dbReference>
<dbReference type="AlphaFoldDB" id="A0A9D1PQI0"/>
<feature type="domain" description="Response regulatory" evidence="8">
    <location>
        <begin position="8"/>
        <end position="122"/>
    </location>
</feature>
<comment type="function">
    <text evidence="5">May play the central regulatory role in sporulation. It may be an element of the effector pathway responsible for the activation of sporulation genes in response to nutritional stress. Spo0A may act in concert with spo0H (a sigma factor) to control the expression of some genes that are critical to the sporulation process.</text>
</comment>
<dbReference type="PANTHER" id="PTHR48111:SF52">
    <property type="entry name" value="TRANSCRIPTIONAL REGULATORY PROTEIN YVRH"/>
    <property type="match status" value="1"/>
</dbReference>
<dbReference type="InterPro" id="IPR016032">
    <property type="entry name" value="Sig_transdc_resp-reg_C-effctor"/>
</dbReference>
<evidence type="ECO:0000313" key="11">
    <source>
        <dbReference type="Proteomes" id="UP000824162"/>
    </source>
</evidence>
<evidence type="ECO:0000256" key="5">
    <source>
        <dbReference type="ARBA" id="ARBA00024867"/>
    </source>
</evidence>
<dbReference type="SUPFAM" id="SSF46894">
    <property type="entry name" value="C-terminal effector domain of the bipartite response regulators"/>
    <property type="match status" value="1"/>
</dbReference>
<accession>A0A9D1PQI0</accession>
<keyword evidence="3 7" id="KW-0238">DNA-binding</keyword>
<dbReference type="GO" id="GO:0005829">
    <property type="term" value="C:cytosol"/>
    <property type="evidence" value="ECO:0007669"/>
    <property type="project" value="TreeGrafter"/>
</dbReference>
<evidence type="ECO:0000259" key="8">
    <source>
        <dbReference type="PROSITE" id="PS50110"/>
    </source>
</evidence>